<dbReference type="KEGG" id="bco:Bcell_1220"/>
<keyword evidence="2" id="KW-1185">Reference proteome</keyword>
<dbReference type="STRING" id="649639.Bcell_1220"/>
<proteinExistence type="predicted"/>
<organism evidence="1 2">
    <name type="scientific">Evansella cellulosilytica (strain ATCC 21833 / DSM 2522 / FERM P-1141 / JCM 9156 / N-4)</name>
    <name type="common">Bacillus cellulosilyticus</name>
    <dbReference type="NCBI Taxonomy" id="649639"/>
    <lineage>
        <taxon>Bacteria</taxon>
        <taxon>Bacillati</taxon>
        <taxon>Bacillota</taxon>
        <taxon>Bacilli</taxon>
        <taxon>Bacillales</taxon>
        <taxon>Bacillaceae</taxon>
        <taxon>Evansella</taxon>
    </lineage>
</organism>
<dbReference type="OrthoDB" id="2436339at2"/>
<evidence type="ECO:0000313" key="1">
    <source>
        <dbReference type="EMBL" id="ADU29485.1"/>
    </source>
</evidence>
<sequence length="87" mass="10632">MTINPIIEKPIPTEQEEQLKILFYLADTLGYSMDEYFYTFDSVHYERWVIAERLYPILEEEYELKNTVEISDKYRMEVIDEIIKTHF</sequence>
<protein>
    <submittedName>
        <fullName evidence="1">Oligoendopeptidase F</fullName>
    </submittedName>
</protein>
<accession>E6TRW2</accession>
<gene>
    <name evidence="1" type="ordered locus">Bcell_1220</name>
</gene>
<reference evidence="1" key="1">
    <citation type="submission" date="2010-12" db="EMBL/GenBank/DDBJ databases">
        <title>Complete sequence of Bacillus cellulosilyticus DSM 2522.</title>
        <authorList>
            <consortium name="US DOE Joint Genome Institute"/>
            <person name="Lucas S."/>
            <person name="Copeland A."/>
            <person name="Lapidus A."/>
            <person name="Cheng J.-F."/>
            <person name="Bruce D."/>
            <person name="Goodwin L."/>
            <person name="Pitluck S."/>
            <person name="Chertkov O."/>
            <person name="Detter J.C."/>
            <person name="Han C."/>
            <person name="Tapia R."/>
            <person name="Land M."/>
            <person name="Hauser L."/>
            <person name="Jeffries C."/>
            <person name="Kyrpides N."/>
            <person name="Ivanova N."/>
            <person name="Mikhailova N."/>
            <person name="Brumm P."/>
            <person name="Mead D."/>
            <person name="Woyke T."/>
        </authorList>
    </citation>
    <scope>NUCLEOTIDE SEQUENCE [LARGE SCALE GENOMIC DNA]</scope>
    <source>
        <strain evidence="1">DSM 2522</strain>
    </source>
</reference>
<dbReference type="HOGENOM" id="CLU_2476807_0_0_9"/>
<dbReference type="Proteomes" id="UP000001401">
    <property type="component" value="Chromosome"/>
</dbReference>
<evidence type="ECO:0000313" key="2">
    <source>
        <dbReference type="Proteomes" id="UP000001401"/>
    </source>
</evidence>
<dbReference type="RefSeq" id="WP_013487826.1">
    <property type="nucleotide sequence ID" value="NC_014829.1"/>
</dbReference>
<dbReference type="EMBL" id="CP002394">
    <property type="protein sequence ID" value="ADU29485.1"/>
    <property type="molecule type" value="Genomic_DNA"/>
</dbReference>
<name>E6TRW2_EVAC2</name>
<dbReference type="AlphaFoldDB" id="E6TRW2"/>